<dbReference type="OrthoDB" id="3226at2759"/>
<keyword evidence="3" id="KW-0735">Signal-anchor</keyword>
<keyword evidence="3" id="KW-0812">Transmembrane</keyword>
<sequence>MSQKSSVLFLAGFSLFLILYLAAQQSQIPAQVRPPPGFNLTDPESMHWLSCPEPGQGRKSTFVTADIYGRLGNVVWSYLSVVAAARRYNLRPVIDQQSLDTLEKEAFDANFLRVPSVDWLERTCALGGELENAIKFKSKLLTSKERMIRYLEEWPDAGFAVLKYDFSATDSELTTAFWDELQNELVLKEKYRRKAANQLQILQKRFQDQTGTDVADVEFVGIHVRRTDYTEHLPHILPGSRAAGPEFFHAAINWLKEKMRKKTLIFVAVSDDRQWTQENVIGDRPDVFMAGSSDVEEPGEDLAILAACQHSIFAYGTFGLTAAFLASRPGGHTVLFDPRNGGVTKEMEFGANLPLPGWHIMDQHGNLTYQNTPISFHLYLHPHKDRKWGT</sequence>
<dbReference type="Proteomes" id="UP000494165">
    <property type="component" value="Unassembled WGS sequence"/>
</dbReference>
<evidence type="ECO:0000256" key="3">
    <source>
        <dbReference type="RuleBase" id="RU363129"/>
    </source>
</evidence>
<dbReference type="PANTHER" id="PTHR11927:SF9">
    <property type="entry name" value="L-FUCOSYLTRANSFERASE"/>
    <property type="match status" value="1"/>
</dbReference>
<protein>
    <recommendedName>
        <fullName evidence="3">L-Fucosyltransferase</fullName>
        <ecNumber evidence="3">2.4.1.-</ecNumber>
    </recommendedName>
</protein>
<keyword evidence="1 3" id="KW-0328">Glycosyltransferase</keyword>
<evidence type="ECO:0000256" key="4">
    <source>
        <dbReference type="SAM" id="SignalP"/>
    </source>
</evidence>
<feature type="signal peptide" evidence="4">
    <location>
        <begin position="1"/>
        <end position="23"/>
    </location>
</feature>
<dbReference type="GO" id="GO:0008107">
    <property type="term" value="F:galactoside 2-alpha-L-fucosyltransferase activity"/>
    <property type="evidence" value="ECO:0007669"/>
    <property type="project" value="InterPro"/>
</dbReference>
<comment type="caution">
    <text evidence="5">The sequence shown here is derived from an EMBL/GenBank/DDBJ whole genome shotgun (WGS) entry which is preliminary data.</text>
</comment>
<keyword evidence="4" id="KW-0732">Signal</keyword>
<comment type="pathway">
    <text evidence="3">Protein modification; protein glycosylation.</text>
</comment>
<organism evidence="5 6">
    <name type="scientific">Cloeon dipterum</name>
    <dbReference type="NCBI Taxonomy" id="197152"/>
    <lineage>
        <taxon>Eukaryota</taxon>
        <taxon>Metazoa</taxon>
        <taxon>Ecdysozoa</taxon>
        <taxon>Arthropoda</taxon>
        <taxon>Hexapoda</taxon>
        <taxon>Insecta</taxon>
        <taxon>Pterygota</taxon>
        <taxon>Palaeoptera</taxon>
        <taxon>Ephemeroptera</taxon>
        <taxon>Pisciforma</taxon>
        <taxon>Baetidae</taxon>
        <taxon>Cloeon</taxon>
    </lineage>
</organism>
<evidence type="ECO:0000256" key="1">
    <source>
        <dbReference type="ARBA" id="ARBA00022676"/>
    </source>
</evidence>
<name>A0A8S1CK95_9INSE</name>
<keyword evidence="6" id="KW-1185">Reference proteome</keyword>
<dbReference type="GO" id="GO:0005975">
    <property type="term" value="P:carbohydrate metabolic process"/>
    <property type="evidence" value="ECO:0007669"/>
    <property type="project" value="InterPro"/>
</dbReference>
<dbReference type="InterPro" id="IPR002516">
    <property type="entry name" value="Glyco_trans_11"/>
</dbReference>
<dbReference type="EMBL" id="CADEPI010000039">
    <property type="protein sequence ID" value="CAB3368692.1"/>
    <property type="molecule type" value="Genomic_DNA"/>
</dbReference>
<evidence type="ECO:0000313" key="5">
    <source>
        <dbReference type="EMBL" id="CAB3368692.1"/>
    </source>
</evidence>
<evidence type="ECO:0000313" key="6">
    <source>
        <dbReference type="Proteomes" id="UP000494165"/>
    </source>
</evidence>
<proteinExistence type="inferred from homology"/>
<keyword evidence="2 3" id="KW-0808">Transferase</keyword>
<dbReference type="GO" id="GO:0032580">
    <property type="term" value="C:Golgi cisterna membrane"/>
    <property type="evidence" value="ECO:0007669"/>
    <property type="project" value="UniProtKB-SubCell"/>
</dbReference>
<feature type="chain" id="PRO_5035849908" description="L-Fucosyltransferase" evidence="4">
    <location>
        <begin position="24"/>
        <end position="390"/>
    </location>
</feature>
<comment type="similarity">
    <text evidence="3">Belongs to the glycosyltransferase 11 family.</text>
</comment>
<dbReference type="Pfam" id="PF01531">
    <property type="entry name" value="Glyco_transf_11"/>
    <property type="match status" value="1"/>
</dbReference>
<dbReference type="PANTHER" id="PTHR11927">
    <property type="entry name" value="GALACTOSIDE 2-L-FUCOSYLTRANSFERASE"/>
    <property type="match status" value="1"/>
</dbReference>
<dbReference type="EC" id="2.4.1.-" evidence="3"/>
<accession>A0A8S1CK95</accession>
<comment type="subcellular location">
    <subcellularLocation>
        <location evidence="3">Golgi apparatus</location>
        <location evidence="3">Golgi stack membrane</location>
        <topology evidence="3">Single-pass type II membrane protein</topology>
    </subcellularLocation>
</comment>
<dbReference type="AlphaFoldDB" id="A0A8S1CK95"/>
<reference evidence="5 6" key="1">
    <citation type="submission" date="2020-04" db="EMBL/GenBank/DDBJ databases">
        <authorList>
            <person name="Alioto T."/>
            <person name="Alioto T."/>
            <person name="Gomez Garrido J."/>
        </authorList>
    </citation>
    <scope>NUCLEOTIDE SEQUENCE [LARGE SCALE GENOMIC DNA]</scope>
</reference>
<gene>
    <name evidence="5" type="ORF">CLODIP_2_CD00814</name>
</gene>
<keyword evidence="3" id="KW-0325">Glycoprotein</keyword>
<keyword evidence="3" id="KW-0333">Golgi apparatus</keyword>
<evidence type="ECO:0000256" key="2">
    <source>
        <dbReference type="ARBA" id="ARBA00022679"/>
    </source>
</evidence>